<dbReference type="InterPro" id="IPR002469">
    <property type="entry name" value="Peptidase_S9B_N"/>
</dbReference>
<name>A0A380CKV6_SPHSI</name>
<keyword evidence="1" id="KW-0732">Signal</keyword>
<evidence type="ECO:0000256" key="1">
    <source>
        <dbReference type="SAM" id="SignalP"/>
    </source>
</evidence>
<dbReference type="SUPFAM" id="SSF82171">
    <property type="entry name" value="DPP6 N-terminal domain-like"/>
    <property type="match status" value="1"/>
</dbReference>
<dbReference type="GO" id="GO:0008239">
    <property type="term" value="F:dipeptidyl-peptidase activity"/>
    <property type="evidence" value="ECO:0007669"/>
    <property type="project" value="TreeGrafter"/>
</dbReference>
<dbReference type="EMBL" id="UGYW01000002">
    <property type="protein sequence ID" value="SUJ22766.1"/>
    <property type="molecule type" value="Genomic_DNA"/>
</dbReference>
<dbReference type="AlphaFoldDB" id="A0A380CKV6"/>
<dbReference type="Gene3D" id="2.140.10.30">
    <property type="entry name" value="Dipeptidylpeptidase IV, N-terminal domain"/>
    <property type="match status" value="1"/>
</dbReference>
<dbReference type="GO" id="GO:0006508">
    <property type="term" value="P:proteolysis"/>
    <property type="evidence" value="ECO:0007669"/>
    <property type="project" value="InterPro"/>
</dbReference>
<evidence type="ECO:0000259" key="2">
    <source>
        <dbReference type="Pfam" id="PF00930"/>
    </source>
</evidence>
<feature type="chain" id="PRO_5016980126" evidence="1">
    <location>
        <begin position="23"/>
        <end position="305"/>
    </location>
</feature>
<proteinExistence type="predicted"/>
<dbReference type="Proteomes" id="UP000254893">
    <property type="component" value="Unassembled WGS sequence"/>
</dbReference>
<dbReference type="PANTHER" id="PTHR11731">
    <property type="entry name" value="PROTEASE FAMILY S9B,C DIPEPTIDYL-PEPTIDASE IV-RELATED"/>
    <property type="match status" value="1"/>
</dbReference>
<sequence length="305" mass="34766">MIKFSTYFLSIFCILLVSNAFAQKMQWTADGNAYYSFSAKGIDIVDLLHPDQNKPFLTTQELIPKDSAQALEVQSFQVSPDGNSLLLFANTQRVWRDNTRGDYWIFDKKTKKLVQLGKGLPVSSLMFAKFSPDGKKVAYVSKHNIYIEDLSSNTFKTITKDGTDRIINGTFDWAYEEEFGCQDGFRWSPDGTKIAYWKLDAKETRNFLMINNTDSLYSFTIPVEYPKVGMNPSSCTIWFYNVSDGSTQKAAIEGDDIQHYIPRMEWVLDSRSIILQQLNRKQNVSKIIVCDAVNATSKNHPSGNR</sequence>
<keyword evidence="3" id="KW-0378">Hydrolase</keyword>
<evidence type="ECO:0000313" key="3">
    <source>
        <dbReference type="EMBL" id="SUJ22766.1"/>
    </source>
</evidence>
<feature type="signal peptide" evidence="1">
    <location>
        <begin position="1"/>
        <end position="22"/>
    </location>
</feature>
<dbReference type="Pfam" id="PF00930">
    <property type="entry name" value="DPPIV_N"/>
    <property type="match status" value="1"/>
</dbReference>
<dbReference type="InterPro" id="IPR050278">
    <property type="entry name" value="Serine_Prot_S9B/DPPIV"/>
</dbReference>
<accession>A0A380CKV6</accession>
<evidence type="ECO:0000313" key="4">
    <source>
        <dbReference type="Proteomes" id="UP000254893"/>
    </source>
</evidence>
<protein>
    <submittedName>
        <fullName evidence="3">Prolyl tripeptidyl peptidase</fullName>
        <ecNumber evidence="3">3.4.14.12</ecNumber>
    </submittedName>
</protein>
<dbReference type="EC" id="3.4.14.12" evidence="3"/>
<organism evidence="3 4">
    <name type="scientific">Sphingobacterium spiritivorum</name>
    <name type="common">Flavobacterium spiritivorum</name>
    <dbReference type="NCBI Taxonomy" id="258"/>
    <lineage>
        <taxon>Bacteria</taxon>
        <taxon>Pseudomonadati</taxon>
        <taxon>Bacteroidota</taxon>
        <taxon>Sphingobacteriia</taxon>
        <taxon>Sphingobacteriales</taxon>
        <taxon>Sphingobacteriaceae</taxon>
        <taxon>Sphingobacterium</taxon>
    </lineage>
</organism>
<feature type="domain" description="Dipeptidylpeptidase IV N-terminal" evidence="2">
    <location>
        <begin position="79"/>
        <end position="295"/>
    </location>
</feature>
<reference evidence="3 4" key="1">
    <citation type="submission" date="2018-06" db="EMBL/GenBank/DDBJ databases">
        <authorList>
            <consortium name="Pathogen Informatics"/>
            <person name="Doyle S."/>
        </authorList>
    </citation>
    <scope>NUCLEOTIDE SEQUENCE [LARGE SCALE GENOMIC DNA]</scope>
    <source>
        <strain evidence="3 4">NCTC11388</strain>
    </source>
</reference>
<dbReference type="PANTHER" id="PTHR11731:SF193">
    <property type="entry name" value="DIPEPTIDYL PEPTIDASE 9"/>
    <property type="match status" value="1"/>
</dbReference>
<gene>
    <name evidence="3" type="primary">ptpA_4</name>
    <name evidence="3" type="ORF">NCTC11388_03262</name>
</gene>